<dbReference type="Proteomes" id="UP001431131">
    <property type="component" value="Unassembled WGS sequence"/>
</dbReference>
<dbReference type="InterPro" id="IPR000652">
    <property type="entry name" value="Triosephosphate_isomerase"/>
</dbReference>
<evidence type="ECO:0000256" key="6">
    <source>
        <dbReference type="ARBA" id="ARBA00022490"/>
    </source>
</evidence>
<feature type="binding site" evidence="9">
    <location>
        <position position="174"/>
    </location>
    <ligand>
        <name>substrate</name>
    </ligand>
</feature>
<dbReference type="NCBIfam" id="TIGR00419">
    <property type="entry name" value="tim"/>
    <property type="match status" value="1"/>
</dbReference>
<evidence type="ECO:0000256" key="1">
    <source>
        <dbReference type="ARBA" id="ARBA00004680"/>
    </source>
</evidence>
<evidence type="ECO:0000256" key="7">
    <source>
        <dbReference type="ARBA" id="ARBA00023152"/>
    </source>
</evidence>
<evidence type="ECO:0000256" key="4">
    <source>
        <dbReference type="ARBA" id="ARBA00019397"/>
    </source>
</evidence>
<dbReference type="EC" id="5.3.1.1" evidence="3 9"/>
<feature type="active site" description="Electrophile" evidence="9">
    <location>
        <position position="96"/>
    </location>
</feature>
<organism evidence="11 12">
    <name type="scientific">Fredinandcohnia quinoae</name>
    <dbReference type="NCBI Taxonomy" id="2918902"/>
    <lineage>
        <taxon>Bacteria</taxon>
        <taxon>Bacillati</taxon>
        <taxon>Bacillota</taxon>
        <taxon>Bacilli</taxon>
        <taxon>Bacillales</taxon>
        <taxon>Bacillaceae</taxon>
        <taxon>Fredinandcohnia</taxon>
    </lineage>
</organism>
<keyword evidence="12" id="KW-1185">Reference proteome</keyword>
<dbReference type="GO" id="GO:0046166">
    <property type="term" value="P:glyceraldehyde-3-phosphate biosynthetic process"/>
    <property type="evidence" value="ECO:0007669"/>
    <property type="project" value="TreeGrafter"/>
</dbReference>
<comment type="subunit">
    <text evidence="9 10">Homodimer.</text>
</comment>
<keyword evidence="6 9" id="KW-0963">Cytoplasm</keyword>
<dbReference type="GO" id="GO:0005829">
    <property type="term" value="C:cytosol"/>
    <property type="evidence" value="ECO:0007669"/>
    <property type="project" value="TreeGrafter"/>
</dbReference>
<evidence type="ECO:0000313" key="11">
    <source>
        <dbReference type="EMBL" id="MCH1625755.1"/>
    </source>
</evidence>
<feature type="active site" description="Proton acceptor" evidence="9">
    <location>
        <position position="168"/>
    </location>
</feature>
<dbReference type="InterPro" id="IPR020861">
    <property type="entry name" value="Triosephosphate_isomerase_AS"/>
</dbReference>
<keyword evidence="9" id="KW-0597">Phosphoprotein</keyword>
<comment type="caution">
    <text evidence="11">The sequence shown here is derived from an EMBL/GenBank/DDBJ whole genome shotgun (WGS) entry which is preliminary data.</text>
</comment>
<comment type="catalytic activity">
    <reaction evidence="9 10">
        <text>D-glyceraldehyde 3-phosphate = dihydroxyacetone phosphate</text>
        <dbReference type="Rhea" id="RHEA:18585"/>
        <dbReference type="ChEBI" id="CHEBI:57642"/>
        <dbReference type="ChEBI" id="CHEBI:59776"/>
        <dbReference type="EC" id="5.3.1.1"/>
    </reaction>
</comment>
<evidence type="ECO:0000256" key="5">
    <source>
        <dbReference type="ARBA" id="ARBA00022432"/>
    </source>
</evidence>
<comment type="similarity">
    <text evidence="2 9 10">Belongs to the triosephosphate isomerase family.</text>
</comment>
<dbReference type="HAMAP" id="MF_00147_B">
    <property type="entry name" value="TIM_B"/>
    <property type="match status" value="1"/>
</dbReference>
<dbReference type="InterPro" id="IPR022896">
    <property type="entry name" value="TrioseP_Isoase_bac/euk"/>
</dbReference>
<gene>
    <name evidence="9 11" type="primary">tpiA</name>
    <name evidence="11" type="ORF">MJG50_10480</name>
</gene>
<dbReference type="PROSITE" id="PS51440">
    <property type="entry name" value="TIM_2"/>
    <property type="match status" value="1"/>
</dbReference>
<dbReference type="GO" id="GO:0019563">
    <property type="term" value="P:glycerol catabolic process"/>
    <property type="evidence" value="ECO:0007669"/>
    <property type="project" value="TreeGrafter"/>
</dbReference>
<evidence type="ECO:0000256" key="8">
    <source>
        <dbReference type="ARBA" id="ARBA00023235"/>
    </source>
</evidence>
<evidence type="ECO:0000256" key="2">
    <source>
        <dbReference type="ARBA" id="ARBA00007422"/>
    </source>
</evidence>
<feature type="modified residue" description="Phosphoserine" evidence="9">
    <location>
        <position position="214"/>
    </location>
</feature>
<evidence type="ECO:0000256" key="9">
    <source>
        <dbReference type="HAMAP-Rule" id="MF_00147"/>
    </source>
</evidence>
<dbReference type="RefSeq" id="WP_240255523.1">
    <property type="nucleotide sequence ID" value="NZ_JAKTTI010000014.1"/>
</dbReference>
<keyword evidence="8 9" id="KW-0413">Isomerase</keyword>
<dbReference type="Pfam" id="PF00121">
    <property type="entry name" value="TIM"/>
    <property type="match status" value="1"/>
</dbReference>
<comment type="pathway">
    <text evidence="1 9 10">Carbohydrate degradation; glycolysis; D-glyceraldehyde 3-phosphate from glycerone phosphate: step 1/1.</text>
</comment>
<sequence>MRKPIIAGNWKMNKTLSEATSFVEEVNGLIPSTDKVDAVVCAPAIFLERLVASVKDRYDLKIGAQNMHFEENGAFTGEISPVSLKDLGVDYVILGHSERREMFAETDETVNKKTLAAFKHRLNPIVCCGETLEEREAGQTNELVSSQIKKALAGLTADQAKQVVIAYEPIWAIGTGKSSSSADANEVCAVIRNVVAEQFSSDVAEAVRIQYGGSVKPENIAEYMAQPDIDGALVGGASLDASSFLKLLEAGSNE</sequence>
<evidence type="ECO:0000256" key="10">
    <source>
        <dbReference type="RuleBase" id="RU363013"/>
    </source>
</evidence>
<dbReference type="GO" id="GO:0006094">
    <property type="term" value="P:gluconeogenesis"/>
    <property type="evidence" value="ECO:0007669"/>
    <property type="project" value="UniProtKB-UniRule"/>
</dbReference>
<dbReference type="SUPFAM" id="SSF51351">
    <property type="entry name" value="Triosephosphate isomerase (TIM)"/>
    <property type="match status" value="1"/>
</dbReference>
<dbReference type="EMBL" id="JAKTTI010000014">
    <property type="protein sequence ID" value="MCH1625755.1"/>
    <property type="molecule type" value="Genomic_DNA"/>
</dbReference>
<reference evidence="11" key="1">
    <citation type="submission" date="2022-02" db="EMBL/GenBank/DDBJ databases">
        <title>Fredinandcohnia quinoae sp. nov. isolated from Chenopodium quinoa seeds.</title>
        <authorList>
            <person name="Saati-Santamaria Z."/>
            <person name="Flores-Felix J.D."/>
            <person name="Igual J.M."/>
            <person name="Velazquez E."/>
            <person name="Garcia-Fraile P."/>
            <person name="Martinez-Molina E."/>
        </authorList>
    </citation>
    <scope>NUCLEOTIDE SEQUENCE</scope>
    <source>
        <strain evidence="11">SECRCQ15</strain>
    </source>
</reference>
<dbReference type="PANTHER" id="PTHR21139:SF42">
    <property type="entry name" value="TRIOSEPHOSPHATE ISOMERASE"/>
    <property type="match status" value="1"/>
</dbReference>
<dbReference type="GO" id="GO:0004807">
    <property type="term" value="F:triose-phosphate isomerase activity"/>
    <property type="evidence" value="ECO:0007669"/>
    <property type="project" value="UniProtKB-UniRule"/>
</dbReference>
<dbReference type="FunFam" id="3.20.20.70:FF:000016">
    <property type="entry name" value="Triosephosphate isomerase"/>
    <property type="match status" value="1"/>
</dbReference>
<dbReference type="GO" id="GO:0006096">
    <property type="term" value="P:glycolytic process"/>
    <property type="evidence" value="ECO:0007669"/>
    <property type="project" value="UniProtKB-UniRule"/>
</dbReference>
<dbReference type="Gene3D" id="3.20.20.70">
    <property type="entry name" value="Aldolase class I"/>
    <property type="match status" value="1"/>
</dbReference>
<comment type="pathway">
    <text evidence="9 10">Carbohydrate biosynthesis; gluconeogenesis.</text>
</comment>
<dbReference type="CDD" id="cd00311">
    <property type="entry name" value="TIM"/>
    <property type="match status" value="1"/>
</dbReference>
<dbReference type="InterPro" id="IPR013785">
    <property type="entry name" value="Aldolase_TIM"/>
</dbReference>
<proteinExistence type="inferred from homology"/>
<dbReference type="PANTHER" id="PTHR21139">
    <property type="entry name" value="TRIOSEPHOSPHATE ISOMERASE"/>
    <property type="match status" value="1"/>
</dbReference>
<evidence type="ECO:0000256" key="3">
    <source>
        <dbReference type="ARBA" id="ARBA00011940"/>
    </source>
</evidence>
<comment type="subcellular location">
    <subcellularLocation>
        <location evidence="9 10">Cytoplasm</location>
    </subcellularLocation>
</comment>
<dbReference type="AlphaFoldDB" id="A0AAW5DYN5"/>
<evidence type="ECO:0000313" key="12">
    <source>
        <dbReference type="Proteomes" id="UP001431131"/>
    </source>
</evidence>
<protein>
    <recommendedName>
        <fullName evidence="4 9">Triosephosphate isomerase</fullName>
        <shortName evidence="9">TIM</shortName>
        <shortName evidence="9">TPI</shortName>
        <ecNumber evidence="3 9">5.3.1.1</ecNumber>
    </recommendedName>
    <alternativeName>
        <fullName evidence="9">Triose-phosphate isomerase</fullName>
    </alternativeName>
</protein>
<keyword evidence="5 9" id="KW-0312">Gluconeogenesis</keyword>
<feature type="binding site" evidence="9">
    <location>
        <position position="214"/>
    </location>
    <ligand>
        <name>substrate</name>
    </ligand>
</feature>
<dbReference type="PROSITE" id="PS00171">
    <property type="entry name" value="TIM_1"/>
    <property type="match status" value="1"/>
</dbReference>
<dbReference type="InterPro" id="IPR035990">
    <property type="entry name" value="TIM_sf"/>
</dbReference>
<comment type="function">
    <text evidence="9">Involved in the gluconeogenesis. Catalyzes stereospecifically the conversion of dihydroxyacetone phosphate (DHAP) to D-glyceraldehyde-3-phosphate (G3P).</text>
</comment>
<feature type="binding site" evidence="9">
    <location>
        <begin position="9"/>
        <end position="11"/>
    </location>
    <ligand>
        <name>substrate</name>
    </ligand>
</feature>
<accession>A0AAW5DYN5</accession>
<feature type="binding site" evidence="9">
    <location>
        <begin position="235"/>
        <end position="236"/>
    </location>
    <ligand>
        <name>substrate</name>
    </ligand>
</feature>
<keyword evidence="7 9" id="KW-0324">Glycolysis</keyword>
<name>A0AAW5DYN5_9BACI</name>